<accession>A0A918ZWW2</accession>
<evidence type="ECO:0000313" key="3">
    <source>
        <dbReference type="Proteomes" id="UP000603227"/>
    </source>
</evidence>
<reference evidence="2" key="2">
    <citation type="submission" date="2020-09" db="EMBL/GenBank/DDBJ databases">
        <authorList>
            <person name="Sun Q."/>
            <person name="Zhou Y."/>
        </authorList>
    </citation>
    <scope>NUCLEOTIDE SEQUENCE</scope>
    <source>
        <strain evidence="2">CGMCC 4.7403</strain>
    </source>
</reference>
<sequence>MWLRAEATGRPRTITPVERGPRMPAPYPASRITRSNETVLVHAPRRVAGNPFIRFTQATFEAGQPAWTVDFSHGDLIRDGVDQTQKINPCRLGLLTQTSSSC</sequence>
<reference evidence="2" key="1">
    <citation type="journal article" date="2014" name="Int. J. Syst. Evol. Microbiol.">
        <title>Complete genome sequence of Corynebacterium casei LMG S-19264T (=DSM 44701T), isolated from a smear-ripened cheese.</title>
        <authorList>
            <consortium name="US DOE Joint Genome Institute (JGI-PGF)"/>
            <person name="Walter F."/>
            <person name="Albersmeier A."/>
            <person name="Kalinowski J."/>
            <person name="Ruckert C."/>
        </authorList>
    </citation>
    <scope>NUCLEOTIDE SEQUENCE</scope>
    <source>
        <strain evidence="2">CGMCC 4.7403</strain>
    </source>
</reference>
<gene>
    <name evidence="2" type="ORF">GCM10017771_95930</name>
</gene>
<comment type="caution">
    <text evidence="2">The sequence shown here is derived from an EMBL/GenBank/DDBJ whole genome shotgun (WGS) entry which is preliminary data.</text>
</comment>
<protein>
    <submittedName>
        <fullName evidence="2">Uncharacterized protein</fullName>
    </submittedName>
</protein>
<evidence type="ECO:0000313" key="2">
    <source>
        <dbReference type="EMBL" id="GHE72007.1"/>
    </source>
</evidence>
<dbReference type="Proteomes" id="UP000603227">
    <property type="component" value="Unassembled WGS sequence"/>
</dbReference>
<evidence type="ECO:0000256" key="1">
    <source>
        <dbReference type="SAM" id="MobiDB-lite"/>
    </source>
</evidence>
<dbReference type="InterPro" id="IPR023296">
    <property type="entry name" value="Glyco_hydro_beta-prop_sf"/>
</dbReference>
<dbReference type="Gene3D" id="2.115.10.20">
    <property type="entry name" value="Glycosyl hydrolase domain, family 43"/>
    <property type="match status" value="1"/>
</dbReference>
<name>A0A918ZWW2_9ACTN</name>
<organism evidence="2 3">
    <name type="scientific">Streptomyces capitiformicae</name>
    <dbReference type="NCBI Taxonomy" id="2014920"/>
    <lineage>
        <taxon>Bacteria</taxon>
        <taxon>Bacillati</taxon>
        <taxon>Actinomycetota</taxon>
        <taxon>Actinomycetes</taxon>
        <taxon>Kitasatosporales</taxon>
        <taxon>Streptomycetaceae</taxon>
        <taxon>Streptomyces</taxon>
    </lineage>
</organism>
<proteinExistence type="predicted"/>
<feature type="region of interest" description="Disordered" evidence="1">
    <location>
        <begin position="1"/>
        <end position="31"/>
    </location>
</feature>
<dbReference type="AlphaFoldDB" id="A0A918ZWW2"/>
<dbReference type="EMBL" id="BNAT01000084">
    <property type="protein sequence ID" value="GHE72007.1"/>
    <property type="molecule type" value="Genomic_DNA"/>
</dbReference>
<keyword evidence="3" id="KW-1185">Reference proteome</keyword>